<dbReference type="OrthoDB" id="10281622at2759"/>
<dbReference type="AlphaFoldDB" id="A0A2T4GGQ5"/>
<keyword evidence="2" id="KW-0812">Transmembrane</keyword>
<comment type="caution">
    <text evidence="3">The sequence shown here is derived from an EMBL/GenBank/DDBJ whole genome shotgun (WGS) entry which is preliminary data.</text>
</comment>
<feature type="compositionally biased region" description="Polar residues" evidence="1">
    <location>
        <begin position="27"/>
        <end position="38"/>
    </location>
</feature>
<accession>A0A2T4GGQ5</accession>
<evidence type="ECO:0000313" key="4">
    <source>
        <dbReference type="Proteomes" id="UP000241587"/>
    </source>
</evidence>
<dbReference type="Proteomes" id="UP000241587">
    <property type="component" value="Unassembled WGS sequence"/>
</dbReference>
<reference evidence="3 4" key="1">
    <citation type="submission" date="2018-02" db="EMBL/GenBank/DDBJ databases">
        <title>Fusarium culmorum secondary metabolites in fungal-bacterial-plant interactions.</title>
        <authorList>
            <person name="Schmidt R."/>
        </authorList>
    </citation>
    <scope>NUCLEOTIDE SEQUENCE [LARGE SCALE GENOMIC DNA]</scope>
    <source>
        <strain evidence="3 4">PV</strain>
    </source>
</reference>
<proteinExistence type="predicted"/>
<name>A0A2T4GGQ5_FUSCU</name>
<protein>
    <submittedName>
        <fullName evidence="3">Uncharacterized protein</fullName>
    </submittedName>
</protein>
<evidence type="ECO:0000256" key="2">
    <source>
        <dbReference type="SAM" id="Phobius"/>
    </source>
</evidence>
<gene>
    <name evidence="3" type="ORF">FCULG_00009570</name>
</gene>
<keyword evidence="2" id="KW-1133">Transmembrane helix</keyword>
<dbReference type="OMA" id="MHTEISD"/>
<keyword evidence="2" id="KW-0472">Membrane</keyword>
<evidence type="ECO:0000256" key="1">
    <source>
        <dbReference type="SAM" id="MobiDB-lite"/>
    </source>
</evidence>
<evidence type="ECO:0000313" key="3">
    <source>
        <dbReference type="EMBL" id="PTD02721.1"/>
    </source>
</evidence>
<feature type="region of interest" description="Disordered" evidence="1">
    <location>
        <begin position="27"/>
        <end position="53"/>
    </location>
</feature>
<organism evidence="3 4">
    <name type="scientific">Fusarium culmorum</name>
    <dbReference type="NCBI Taxonomy" id="5516"/>
    <lineage>
        <taxon>Eukaryota</taxon>
        <taxon>Fungi</taxon>
        <taxon>Dikarya</taxon>
        <taxon>Ascomycota</taxon>
        <taxon>Pezizomycotina</taxon>
        <taxon>Sordariomycetes</taxon>
        <taxon>Hypocreomycetidae</taxon>
        <taxon>Hypocreales</taxon>
        <taxon>Nectriaceae</taxon>
        <taxon>Fusarium</taxon>
    </lineage>
</organism>
<sequence length="225" mass="25332">MHTEISDRKPSTALMDTAEYNSRLQVPYSTSTNGSRQTVPIIPPPRPVRECPAQTSKTLPLSFQSLASVTSVLRHPTTMYIYACYGFLAPAAAFSQAIERGNYYTLQKPKDKLLSPKPMQQQGNDIRSFHKGSESLDKGCTRNSSLYCGLFFPRTHMTFVMLCRWQSVFGKATVRSIIMMIFVLYVFTPTVSGQTNIYKIPMYGMSKSQKPPERGRHKTIATVLI</sequence>
<feature type="transmembrane region" description="Helical" evidence="2">
    <location>
        <begin position="168"/>
        <end position="187"/>
    </location>
</feature>
<dbReference type="EMBL" id="PVEM01000016">
    <property type="protein sequence ID" value="PTD02721.1"/>
    <property type="molecule type" value="Genomic_DNA"/>
</dbReference>
<keyword evidence="4" id="KW-1185">Reference proteome</keyword>